<feature type="region of interest" description="Disordered" evidence="10">
    <location>
        <begin position="1"/>
        <end position="24"/>
    </location>
</feature>
<dbReference type="PROSITE" id="PS00105">
    <property type="entry name" value="AA_TRANSFER_CLASS_1"/>
    <property type="match status" value="1"/>
</dbReference>
<keyword evidence="5 9" id="KW-0808">Transferase</keyword>
<reference evidence="12 13" key="1">
    <citation type="submission" date="2021-03" db="EMBL/GenBank/DDBJ databases">
        <title>Sequencing the genomes of 1000 actinobacteria strains.</title>
        <authorList>
            <person name="Klenk H.-P."/>
        </authorList>
    </citation>
    <scope>NUCLEOTIDE SEQUENCE [LARGE SCALE GENOMIC DNA]</scope>
    <source>
        <strain evidence="12 13">DSM 45256</strain>
    </source>
</reference>
<keyword evidence="7" id="KW-0368">Histidine biosynthesis</keyword>
<dbReference type="RefSeq" id="WP_210031048.1">
    <property type="nucleotide sequence ID" value="NZ_JAGINU010000001.1"/>
</dbReference>
<comment type="catalytic activity">
    <reaction evidence="8">
        <text>L-histidinol phosphate + 2-oxoglutarate = 3-(imidazol-4-yl)-2-oxopropyl phosphate + L-glutamate</text>
        <dbReference type="Rhea" id="RHEA:23744"/>
        <dbReference type="ChEBI" id="CHEBI:16810"/>
        <dbReference type="ChEBI" id="CHEBI:29985"/>
        <dbReference type="ChEBI" id="CHEBI:57766"/>
        <dbReference type="ChEBI" id="CHEBI:57980"/>
        <dbReference type="EC" id="2.6.1.9"/>
    </reaction>
</comment>
<comment type="similarity">
    <text evidence="2">Belongs to the class-II pyridoxal-phosphate-dependent aminotransferase family. Histidinol-phosphate aminotransferase subfamily.</text>
</comment>
<keyword evidence="6" id="KW-0663">Pyridoxal phosphate</keyword>
<sequence>MPFDHHPAGRGPGDPGAHDLRHHGDAEASDGLVDFAVNVIGDGPPPWLRDRLVGTLDGLGRYPRADHDARARETAAARHGRAPGQVLPLAGSAEGFALLPALRPRLAAVVHPGFTEPEAVLRAAGVPVVRVLTDPASGHALDPRAVPAEADLVVVGNPTNPTGVLHPAADVRALARPGRVLLVDEAFADAVPGEPETLAGDTGLDGLLVFRSLTKTWALAGLRAGYALGDPELLARLAAPRPPWPVSTPALEAIVACCEPEALSAADQKARELAAHRVSMTAALSGIEGVAVQPGQAPFLLLHLPDDTGHDVRRLLRAAGIAVRRGDTFPGLGPDHVRVAVRPPEVARQLVDELDAALRALVVPA</sequence>
<keyword evidence="4" id="KW-0028">Amino-acid biosynthesis</keyword>
<comment type="cofactor">
    <cofactor evidence="9">
        <name>pyridoxal 5'-phosphate</name>
        <dbReference type="ChEBI" id="CHEBI:597326"/>
    </cofactor>
</comment>
<accession>A0ABS4VZ13</accession>
<evidence type="ECO:0000256" key="7">
    <source>
        <dbReference type="ARBA" id="ARBA00023102"/>
    </source>
</evidence>
<dbReference type="Gene3D" id="3.40.640.10">
    <property type="entry name" value="Type I PLP-dependent aspartate aminotransferase-like (Major domain)"/>
    <property type="match status" value="1"/>
</dbReference>
<dbReference type="EMBL" id="JAGINU010000001">
    <property type="protein sequence ID" value="MBP2369179.1"/>
    <property type="molecule type" value="Genomic_DNA"/>
</dbReference>
<comment type="pathway">
    <text evidence="1">Amino-acid biosynthesis; L-histidine biosynthesis; L-histidine from 5-phospho-alpha-D-ribose 1-diphosphate: step 7/9.</text>
</comment>
<dbReference type="NCBIfam" id="NF005915">
    <property type="entry name" value="PRK07908.1"/>
    <property type="match status" value="1"/>
</dbReference>
<evidence type="ECO:0000256" key="2">
    <source>
        <dbReference type="ARBA" id="ARBA00007970"/>
    </source>
</evidence>
<feature type="domain" description="Aminotransferase class I/classII large" evidence="11">
    <location>
        <begin position="33"/>
        <end position="353"/>
    </location>
</feature>
<dbReference type="Proteomes" id="UP001519295">
    <property type="component" value="Unassembled WGS sequence"/>
</dbReference>
<protein>
    <recommendedName>
        <fullName evidence="9">Aminotransferase</fullName>
        <ecNumber evidence="9">2.6.1.-</ecNumber>
    </recommendedName>
</protein>
<evidence type="ECO:0000313" key="12">
    <source>
        <dbReference type="EMBL" id="MBP2369179.1"/>
    </source>
</evidence>
<evidence type="ECO:0000256" key="6">
    <source>
        <dbReference type="ARBA" id="ARBA00022898"/>
    </source>
</evidence>
<dbReference type="InterPro" id="IPR015422">
    <property type="entry name" value="PyrdxlP-dep_Trfase_small"/>
</dbReference>
<dbReference type="EC" id="2.6.1.-" evidence="9"/>
<evidence type="ECO:0000259" key="11">
    <source>
        <dbReference type="Pfam" id="PF00155"/>
    </source>
</evidence>
<gene>
    <name evidence="12" type="ORF">JOF36_004875</name>
</gene>
<name>A0ABS4VZ13_9PSEU</name>
<evidence type="ECO:0000256" key="3">
    <source>
        <dbReference type="ARBA" id="ARBA00022576"/>
    </source>
</evidence>
<dbReference type="Pfam" id="PF00155">
    <property type="entry name" value="Aminotran_1_2"/>
    <property type="match status" value="1"/>
</dbReference>
<proteinExistence type="inferred from homology"/>
<comment type="caution">
    <text evidence="12">The sequence shown here is derived from an EMBL/GenBank/DDBJ whole genome shotgun (WGS) entry which is preliminary data.</text>
</comment>
<evidence type="ECO:0000256" key="9">
    <source>
        <dbReference type="RuleBase" id="RU000481"/>
    </source>
</evidence>
<dbReference type="SUPFAM" id="SSF53383">
    <property type="entry name" value="PLP-dependent transferases"/>
    <property type="match status" value="1"/>
</dbReference>
<evidence type="ECO:0000256" key="8">
    <source>
        <dbReference type="ARBA" id="ARBA00047481"/>
    </source>
</evidence>
<dbReference type="Gene3D" id="3.90.1150.10">
    <property type="entry name" value="Aspartate Aminotransferase, domain 1"/>
    <property type="match status" value="1"/>
</dbReference>
<dbReference type="InterPro" id="IPR050106">
    <property type="entry name" value="HistidinolP_aminotransfase"/>
</dbReference>
<dbReference type="PANTHER" id="PTHR43643">
    <property type="entry name" value="HISTIDINOL-PHOSPHATE AMINOTRANSFERASE 2"/>
    <property type="match status" value="1"/>
</dbReference>
<evidence type="ECO:0000256" key="4">
    <source>
        <dbReference type="ARBA" id="ARBA00022605"/>
    </source>
</evidence>
<keyword evidence="3 9" id="KW-0032">Aminotransferase</keyword>
<evidence type="ECO:0000256" key="5">
    <source>
        <dbReference type="ARBA" id="ARBA00022679"/>
    </source>
</evidence>
<comment type="similarity">
    <text evidence="9">Belongs to the class-I pyridoxal-phosphate-dependent aminotransferase family.</text>
</comment>
<dbReference type="InterPro" id="IPR015421">
    <property type="entry name" value="PyrdxlP-dep_Trfase_major"/>
</dbReference>
<dbReference type="InterPro" id="IPR004838">
    <property type="entry name" value="NHTrfase_class1_PyrdxlP-BS"/>
</dbReference>
<dbReference type="PANTHER" id="PTHR43643:SF6">
    <property type="entry name" value="HISTIDINOL-PHOSPHATE AMINOTRANSFERASE"/>
    <property type="match status" value="1"/>
</dbReference>
<evidence type="ECO:0000313" key="13">
    <source>
        <dbReference type="Proteomes" id="UP001519295"/>
    </source>
</evidence>
<dbReference type="InterPro" id="IPR015424">
    <property type="entry name" value="PyrdxlP-dep_Trfase"/>
</dbReference>
<evidence type="ECO:0000256" key="10">
    <source>
        <dbReference type="SAM" id="MobiDB-lite"/>
    </source>
</evidence>
<evidence type="ECO:0000256" key="1">
    <source>
        <dbReference type="ARBA" id="ARBA00005011"/>
    </source>
</evidence>
<dbReference type="CDD" id="cd00609">
    <property type="entry name" value="AAT_like"/>
    <property type="match status" value="1"/>
</dbReference>
<organism evidence="12 13">
    <name type="scientific">Pseudonocardia parietis</name>
    <dbReference type="NCBI Taxonomy" id="570936"/>
    <lineage>
        <taxon>Bacteria</taxon>
        <taxon>Bacillati</taxon>
        <taxon>Actinomycetota</taxon>
        <taxon>Actinomycetes</taxon>
        <taxon>Pseudonocardiales</taxon>
        <taxon>Pseudonocardiaceae</taxon>
        <taxon>Pseudonocardia</taxon>
    </lineage>
</organism>
<dbReference type="InterPro" id="IPR004839">
    <property type="entry name" value="Aminotransferase_I/II_large"/>
</dbReference>
<keyword evidence="13" id="KW-1185">Reference proteome</keyword>
<dbReference type="GO" id="GO:0004400">
    <property type="term" value="F:histidinol-phosphate transaminase activity"/>
    <property type="evidence" value="ECO:0007669"/>
    <property type="project" value="UniProtKB-EC"/>
</dbReference>